<dbReference type="AlphaFoldDB" id="A8N7J9"/>
<dbReference type="OrthoDB" id="3029001at2759"/>
<dbReference type="RefSeq" id="XP_001830805.2">
    <property type="nucleotide sequence ID" value="XM_001830753.2"/>
</dbReference>
<dbReference type="KEGG" id="cci:CC1G_02256"/>
<reference evidence="1 2" key="1">
    <citation type="journal article" date="2010" name="Proc. Natl. Acad. Sci. U.S.A.">
        <title>Insights into evolution of multicellular fungi from the assembled chromosomes of the mushroom Coprinopsis cinerea (Coprinus cinereus).</title>
        <authorList>
            <person name="Stajich J.E."/>
            <person name="Wilke S.K."/>
            <person name="Ahren D."/>
            <person name="Au C.H."/>
            <person name="Birren B.W."/>
            <person name="Borodovsky M."/>
            <person name="Burns C."/>
            <person name="Canback B."/>
            <person name="Casselton L.A."/>
            <person name="Cheng C.K."/>
            <person name="Deng J."/>
            <person name="Dietrich F.S."/>
            <person name="Fargo D.C."/>
            <person name="Farman M.L."/>
            <person name="Gathman A.C."/>
            <person name="Goldberg J."/>
            <person name="Guigo R."/>
            <person name="Hoegger P.J."/>
            <person name="Hooker J.B."/>
            <person name="Huggins A."/>
            <person name="James T.Y."/>
            <person name="Kamada T."/>
            <person name="Kilaru S."/>
            <person name="Kodira C."/>
            <person name="Kues U."/>
            <person name="Kupfer D."/>
            <person name="Kwan H.S."/>
            <person name="Lomsadze A."/>
            <person name="Li W."/>
            <person name="Lilly W.W."/>
            <person name="Ma L.J."/>
            <person name="Mackey A.J."/>
            <person name="Manning G."/>
            <person name="Martin F."/>
            <person name="Muraguchi H."/>
            <person name="Natvig D.O."/>
            <person name="Palmerini H."/>
            <person name="Ramesh M.A."/>
            <person name="Rehmeyer C.J."/>
            <person name="Roe B.A."/>
            <person name="Shenoy N."/>
            <person name="Stanke M."/>
            <person name="Ter-Hovhannisyan V."/>
            <person name="Tunlid A."/>
            <person name="Velagapudi R."/>
            <person name="Vision T.J."/>
            <person name="Zeng Q."/>
            <person name="Zolan M.E."/>
            <person name="Pukkila P.J."/>
        </authorList>
    </citation>
    <scope>NUCLEOTIDE SEQUENCE [LARGE SCALE GENOMIC DNA]</scope>
    <source>
        <strain evidence="2">Okayama-7 / 130 / ATCC MYA-4618 / FGSC 9003</strain>
    </source>
</reference>
<dbReference type="VEuPathDB" id="FungiDB:CC1G_02256"/>
<dbReference type="EMBL" id="AACS02000003">
    <property type="protein sequence ID" value="EAU90869.2"/>
    <property type="molecule type" value="Genomic_DNA"/>
</dbReference>
<dbReference type="GeneID" id="6007255"/>
<name>A8N7J9_COPC7</name>
<proteinExistence type="predicted"/>
<sequence length="304" mass="34984">MGGYLFKEGEELKWLVLDPGRDVPVPSWRARMISLLIERRFIQGLDSEEEIEDRSKGDALAKTFVLVQVLWFIVQCIARYSQNLAMTELELTTLAYAILNSAMYLCWWSKPLDVQFPIVISEHTESCVTCSCSNGAAQPPRQVDTDTMVVLSHSELRHIRDPREEWKRPTDTHRHRRLVRVTIRLWREVRTFFAWCCLESTWGVKVNLSNWPPGLRHLILAFLYCIDTVTKGVWDVLEEVTVTDPKFSVNRTEAYPTFHAYVNWELQPSTVMLDSGVPVLAVAVLFGVNCFGAFLRSALPSHPW</sequence>
<gene>
    <name evidence="1" type="ORF">CC1G_02256</name>
</gene>
<dbReference type="PANTHER" id="PTHR35043">
    <property type="entry name" value="TRANSCRIPTION FACTOR DOMAIN-CONTAINING PROTEIN"/>
    <property type="match status" value="1"/>
</dbReference>
<accession>A8N7J9</accession>
<dbReference type="HOGENOM" id="CLU_915316_0_0_1"/>
<dbReference type="InParanoid" id="A8N7J9"/>
<evidence type="ECO:0000313" key="1">
    <source>
        <dbReference type="EMBL" id="EAU90869.2"/>
    </source>
</evidence>
<keyword evidence="2" id="KW-1185">Reference proteome</keyword>
<comment type="caution">
    <text evidence="1">The sequence shown here is derived from an EMBL/GenBank/DDBJ whole genome shotgun (WGS) entry which is preliminary data.</text>
</comment>
<evidence type="ECO:0000313" key="2">
    <source>
        <dbReference type="Proteomes" id="UP000001861"/>
    </source>
</evidence>
<dbReference type="PANTHER" id="PTHR35043:SF7">
    <property type="entry name" value="TRANSCRIPTION FACTOR DOMAIN-CONTAINING PROTEIN"/>
    <property type="match status" value="1"/>
</dbReference>
<protein>
    <submittedName>
        <fullName evidence="1">Uncharacterized protein</fullName>
    </submittedName>
</protein>
<organism evidence="1 2">
    <name type="scientific">Coprinopsis cinerea (strain Okayama-7 / 130 / ATCC MYA-4618 / FGSC 9003)</name>
    <name type="common">Inky cap fungus</name>
    <name type="synonym">Hormographiella aspergillata</name>
    <dbReference type="NCBI Taxonomy" id="240176"/>
    <lineage>
        <taxon>Eukaryota</taxon>
        <taxon>Fungi</taxon>
        <taxon>Dikarya</taxon>
        <taxon>Basidiomycota</taxon>
        <taxon>Agaricomycotina</taxon>
        <taxon>Agaricomycetes</taxon>
        <taxon>Agaricomycetidae</taxon>
        <taxon>Agaricales</taxon>
        <taxon>Agaricineae</taxon>
        <taxon>Psathyrellaceae</taxon>
        <taxon>Coprinopsis</taxon>
    </lineage>
</organism>
<dbReference type="Proteomes" id="UP000001861">
    <property type="component" value="Unassembled WGS sequence"/>
</dbReference>